<dbReference type="AlphaFoldDB" id="A0A1W6WKZ4"/>
<accession>A0A1W6WKZ4</accession>
<gene>
    <name evidence="1" type="ORF">CAB88_09070</name>
</gene>
<name>A0A1W6WKZ4_BACTU</name>
<evidence type="ECO:0000313" key="2">
    <source>
        <dbReference type="Proteomes" id="UP000194143"/>
    </source>
</evidence>
<dbReference type="Proteomes" id="UP000194143">
    <property type="component" value="Chromosome"/>
</dbReference>
<reference evidence="1 2" key="1">
    <citation type="submission" date="2017-04" db="EMBL/GenBank/DDBJ databases">
        <title>Complete Genome Sequence of Bacillus thuringiensis type Strain ATCC 10792.</title>
        <authorList>
            <person name="Oh D.-H."/>
            <person name="Park B.-J."/>
            <person name="Shuai W."/>
            <person name="Chelliah R."/>
        </authorList>
    </citation>
    <scope>NUCLEOTIDE SEQUENCE [LARGE SCALE GENOMIC DNA]</scope>
    <source>
        <strain evidence="1 2">ATCC 10792</strain>
    </source>
</reference>
<protein>
    <recommendedName>
        <fullName evidence="3">Phage protein</fullName>
    </recommendedName>
</protein>
<evidence type="ECO:0008006" key="3">
    <source>
        <dbReference type="Google" id="ProtNLM"/>
    </source>
</evidence>
<dbReference type="EMBL" id="CP021061">
    <property type="protein sequence ID" value="ARP57234.1"/>
    <property type="molecule type" value="Genomic_DNA"/>
</dbReference>
<keyword evidence="2" id="KW-1185">Reference proteome</keyword>
<sequence length="189" mass="21598">MRWDQKMTELNNEILSLQEEHGKEKLLAAATKILGKKVPTDYVRVLDPLELQASLQQIDAAVQDVLEKGKAREEAYGKKADLIKQKVKLKTAVELKEAEAFMQIQGEGRNQYAYVNDQKVALTNDTLRDAYRLHYSKEERQQLTDVEQELASIDIKIYQTKDAWETAKESADLVKAKAYVQANLLKFLA</sequence>
<organism evidence="1 2">
    <name type="scientific">Bacillus thuringiensis</name>
    <dbReference type="NCBI Taxonomy" id="1428"/>
    <lineage>
        <taxon>Bacteria</taxon>
        <taxon>Bacillati</taxon>
        <taxon>Bacillota</taxon>
        <taxon>Bacilli</taxon>
        <taxon>Bacillales</taxon>
        <taxon>Bacillaceae</taxon>
        <taxon>Bacillus</taxon>
        <taxon>Bacillus cereus group</taxon>
    </lineage>
</organism>
<evidence type="ECO:0000313" key="1">
    <source>
        <dbReference type="EMBL" id="ARP57234.1"/>
    </source>
</evidence>
<proteinExistence type="predicted"/>